<feature type="region of interest" description="Disordered" evidence="1">
    <location>
        <begin position="413"/>
        <end position="510"/>
    </location>
</feature>
<reference evidence="4" key="1">
    <citation type="journal article" date="2013" name="Genetics">
        <title>The draft genome and transcriptome of Panagrellus redivivus are shaped by the harsh demands of a free-living lifestyle.</title>
        <authorList>
            <person name="Srinivasan J."/>
            <person name="Dillman A.R."/>
            <person name="Macchietto M.G."/>
            <person name="Heikkinen L."/>
            <person name="Lakso M."/>
            <person name="Fracchia K.M."/>
            <person name="Antoshechkin I."/>
            <person name="Mortazavi A."/>
            <person name="Wong G."/>
            <person name="Sternberg P.W."/>
        </authorList>
    </citation>
    <scope>NUCLEOTIDE SEQUENCE [LARGE SCALE GENOMIC DNA]</scope>
    <source>
        <strain evidence="4">MT8872</strain>
    </source>
</reference>
<dbReference type="CDD" id="cd09631">
    <property type="entry name" value="DOMON_DOH"/>
    <property type="match status" value="2"/>
</dbReference>
<accession>A0A7E4VJ77</accession>
<feature type="compositionally biased region" description="Low complexity" evidence="1">
    <location>
        <begin position="628"/>
        <end position="644"/>
    </location>
</feature>
<feature type="compositionally biased region" description="Polar residues" evidence="1">
    <location>
        <begin position="881"/>
        <end position="901"/>
    </location>
</feature>
<feature type="region of interest" description="Disordered" evidence="1">
    <location>
        <begin position="716"/>
        <end position="738"/>
    </location>
</feature>
<feature type="compositionally biased region" description="Low complexity" evidence="1">
    <location>
        <begin position="1035"/>
        <end position="1044"/>
    </location>
</feature>
<feature type="compositionally biased region" description="Low complexity" evidence="1">
    <location>
        <begin position="487"/>
        <end position="501"/>
    </location>
</feature>
<name>A0A7E4VJ77_PANRE</name>
<feature type="region of interest" description="Disordered" evidence="1">
    <location>
        <begin position="1067"/>
        <end position="1138"/>
    </location>
</feature>
<feature type="compositionally biased region" description="Low complexity" evidence="1">
    <location>
        <begin position="798"/>
        <end position="807"/>
    </location>
</feature>
<keyword evidence="2" id="KW-0732">Signal</keyword>
<dbReference type="Proteomes" id="UP000492821">
    <property type="component" value="Unassembled WGS sequence"/>
</dbReference>
<proteinExistence type="predicted"/>
<organism evidence="4 5">
    <name type="scientific">Panagrellus redivivus</name>
    <name type="common">Microworm</name>
    <dbReference type="NCBI Taxonomy" id="6233"/>
    <lineage>
        <taxon>Eukaryota</taxon>
        <taxon>Metazoa</taxon>
        <taxon>Ecdysozoa</taxon>
        <taxon>Nematoda</taxon>
        <taxon>Chromadorea</taxon>
        <taxon>Rhabditida</taxon>
        <taxon>Tylenchina</taxon>
        <taxon>Panagrolaimomorpha</taxon>
        <taxon>Panagrolaimoidea</taxon>
        <taxon>Panagrolaimidae</taxon>
        <taxon>Panagrellus</taxon>
    </lineage>
</organism>
<feature type="compositionally biased region" description="Polar residues" evidence="1">
    <location>
        <begin position="923"/>
        <end position="949"/>
    </location>
</feature>
<dbReference type="Pfam" id="PF03351">
    <property type="entry name" value="DOMON"/>
    <property type="match status" value="2"/>
</dbReference>
<dbReference type="SMART" id="SM00664">
    <property type="entry name" value="DoH"/>
    <property type="match status" value="2"/>
</dbReference>
<feature type="compositionally biased region" description="Low complexity" evidence="1">
    <location>
        <begin position="987"/>
        <end position="1014"/>
    </location>
</feature>
<feature type="compositionally biased region" description="Low complexity" evidence="1">
    <location>
        <begin position="855"/>
        <end position="880"/>
    </location>
</feature>
<feature type="domain" description="DOMON" evidence="3">
    <location>
        <begin position="36"/>
        <end position="158"/>
    </location>
</feature>
<dbReference type="AlphaFoldDB" id="A0A7E4VJ77"/>
<feature type="compositionally biased region" description="Low complexity" evidence="1">
    <location>
        <begin position="725"/>
        <end position="738"/>
    </location>
</feature>
<dbReference type="InterPro" id="IPR005018">
    <property type="entry name" value="DOMON_domain"/>
</dbReference>
<feature type="compositionally biased region" description="Polar residues" evidence="1">
    <location>
        <begin position="839"/>
        <end position="854"/>
    </location>
</feature>
<feature type="signal peptide" evidence="2">
    <location>
        <begin position="1"/>
        <end position="19"/>
    </location>
</feature>
<dbReference type="PANTHER" id="PTHR36516:SF5">
    <property type="entry name" value="DOMON DOMAIN-CONTAINING PROTEIN"/>
    <property type="match status" value="1"/>
</dbReference>
<dbReference type="InterPro" id="IPR045266">
    <property type="entry name" value="DOH_DOMON"/>
</dbReference>
<feature type="region of interest" description="Disordered" evidence="1">
    <location>
        <begin position="774"/>
        <end position="968"/>
    </location>
</feature>
<protein>
    <submittedName>
        <fullName evidence="5">DOMON domain-containing protein</fullName>
    </submittedName>
</protein>
<evidence type="ECO:0000256" key="2">
    <source>
        <dbReference type="SAM" id="SignalP"/>
    </source>
</evidence>
<reference evidence="5" key="2">
    <citation type="submission" date="2020-10" db="UniProtKB">
        <authorList>
            <consortium name="WormBaseParasite"/>
        </authorList>
    </citation>
    <scope>IDENTIFICATION</scope>
</reference>
<evidence type="ECO:0000256" key="1">
    <source>
        <dbReference type="SAM" id="MobiDB-lite"/>
    </source>
</evidence>
<feature type="compositionally biased region" description="Low complexity" evidence="1">
    <location>
        <begin position="1067"/>
        <end position="1078"/>
    </location>
</feature>
<feature type="compositionally biased region" description="Acidic residues" evidence="1">
    <location>
        <begin position="450"/>
        <end position="459"/>
    </location>
</feature>
<evidence type="ECO:0000313" key="4">
    <source>
        <dbReference type="Proteomes" id="UP000492821"/>
    </source>
</evidence>
<dbReference type="PROSITE" id="PS50836">
    <property type="entry name" value="DOMON"/>
    <property type="match status" value="2"/>
</dbReference>
<feature type="domain" description="DOMON" evidence="3">
    <location>
        <begin position="258"/>
        <end position="379"/>
    </location>
</feature>
<feature type="compositionally biased region" description="Basic residues" evidence="1">
    <location>
        <begin position="476"/>
        <end position="486"/>
    </location>
</feature>
<keyword evidence="4" id="KW-1185">Reference proteome</keyword>
<feature type="region of interest" description="Disordered" evidence="1">
    <location>
        <begin position="628"/>
        <end position="691"/>
    </location>
</feature>
<dbReference type="WBParaSite" id="Pan_g20838.t1">
    <property type="protein sequence ID" value="Pan_g20838.t1"/>
    <property type="gene ID" value="Pan_g20838"/>
</dbReference>
<feature type="region of interest" description="Disordered" evidence="1">
    <location>
        <begin position="980"/>
        <end position="1044"/>
    </location>
</feature>
<feature type="compositionally biased region" description="Polar residues" evidence="1">
    <location>
        <begin position="774"/>
        <end position="795"/>
    </location>
</feature>
<feature type="compositionally biased region" description="Low complexity" evidence="1">
    <location>
        <begin position="676"/>
        <end position="691"/>
    </location>
</feature>
<dbReference type="PANTHER" id="PTHR36516">
    <property type="entry name" value="PROTEIN CBG04168-RELATED"/>
    <property type="match status" value="1"/>
</dbReference>
<evidence type="ECO:0000313" key="5">
    <source>
        <dbReference type="WBParaSite" id="Pan_g20838.t1"/>
    </source>
</evidence>
<evidence type="ECO:0000259" key="3">
    <source>
        <dbReference type="PROSITE" id="PS50836"/>
    </source>
</evidence>
<sequence length="1249" mass="131167">MWASFAVFCIALISASASATSKQFHLDPEHCSFSSDRYSVQWAYEPHSKNVVFVLKQRSELKNFWTGIGFGDRKKEVIDFIGVFVKNGQIGIADTYINPDEGTIHPDASTNVQSIAFDYDVINKTVTAKFARSLKSPDIDFDRSLDKCITFNFAYRGGRITRADIRPDLDELIEKRVCDIAKYCEVDLHSTSTTDEPVRAPSTLKDDDDDHIAPMVIQEAMAGDSREAGSIKDKPEKPEIAASVDISGTGDPCSFTGAGYTVDWTYDPDTDLVDFVMKHRVRDGKWWSAVGIGDNMSDMDIAIIFVSYGRPKRIRDYFSNSYGVPTLDETQDWTLSKLRTKSVDGMVELGFSRKLETDDPKKDRSLDGCVLFQFAANAGHYSTGFEVRKHEEWPDLYKACDIKKKCIVKDADKHGLPETSDNLDESTEDEEVENVVVMDKRAKKPKPEESEAEEIVEEETVTKKPKKGNGNGNGKKNNKNNNKKKTTTTAAPTTTEATTTESTVDETLAADEVLEGKSGSLDEMDESATTNLIIQSELNGLSTTTASESEATDATNVAVEGATAAPEAAASEAETIVASEAQTTVASEVQTTVASEESTAAPETETTVASEGSTVVLVVEPLAFEVSSTTSEAKTTSSPSEATTVSAVETTLPEAKASETAESSTLPSISFDLPGAATTTEAPSSEESTAWTERTVQFVTFTYPPHIMPMVNGELNPFYKPTEPSDATTEATTGGDEATTEASAIGGEATTAAIAAGIEATTQFRGLMAITMSSEEASAETTGVPESSETSQEDSVQAAATTEAAATSDSVAPLANDPSTGESSTVPAPVSPPESVPSDGSTVAPTQLSDESPNSESSTVPAPESSPESPSSEVSTVAETNESPSLTTPSGSGASEPTSLPSLADILGGITGAPSGEAVTGESAATSGNPEASEASQESTLPSATTAAQAVSGGIPGEDGNPVDTGIGDVVVPEEEFIHEPTTGTTIANATENESSNSIENETEAATTLAAEVEGSGEGAEEGETSDIVSGTTESSANNAVDDASSVTLPLTPITVTLDVITTTAAAPSGAGSESGNAVSDSEVEATTESETSSESATTSESTPATAAATTQAIVPLESTSENTSDGPEVEGSGESAENIDTTTAIIELSSTPEPGPFTGTDEELRAQLGDAAIGDPKKEGCGTGHEDYSLCGAYFTNYLDRVRNWAEANNEPYEDQFGKACTLLSQVRNVKTLCCTIFVDTCKGKIEF</sequence>
<feature type="compositionally biased region" description="Acidic residues" evidence="1">
    <location>
        <begin position="421"/>
        <end position="433"/>
    </location>
</feature>
<feature type="compositionally biased region" description="Low complexity" evidence="1">
    <location>
        <begin position="1089"/>
        <end position="1111"/>
    </location>
</feature>
<feature type="chain" id="PRO_5028857507" evidence="2">
    <location>
        <begin position="20"/>
        <end position="1249"/>
    </location>
</feature>